<keyword evidence="1" id="KW-0378">Hydrolase</keyword>
<reference evidence="3" key="1">
    <citation type="submission" date="2021-03" db="EMBL/GenBank/DDBJ databases">
        <title>Whole genome shotgun sequence of Actinoplanes consettensis NBRC 14913.</title>
        <authorList>
            <person name="Komaki H."/>
            <person name="Tamura T."/>
        </authorList>
    </citation>
    <scope>NUCLEOTIDE SEQUENCE</scope>
    <source>
        <strain evidence="3">NBRC 14913</strain>
    </source>
</reference>
<accession>A0A919T0T7</accession>
<dbReference type="InterPro" id="IPR005754">
    <property type="entry name" value="Sortase"/>
</dbReference>
<feature type="region of interest" description="Disordered" evidence="2">
    <location>
        <begin position="1"/>
        <end position="28"/>
    </location>
</feature>
<comment type="caution">
    <text evidence="3">The sequence shown here is derived from an EMBL/GenBank/DDBJ whole genome shotgun (WGS) entry which is preliminary data.</text>
</comment>
<protein>
    <submittedName>
        <fullName evidence="3">Class F sortase</fullName>
    </submittedName>
</protein>
<dbReference type="Pfam" id="PF04203">
    <property type="entry name" value="Sortase"/>
    <property type="match status" value="1"/>
</dbReference>
<dbReference type="InterPro" id="IPR023365">
    <property type="entry name" value="Sortase_dom-sf"/>
</dbReference>
<name>A0A919T0T7_9ACTN</name>
<evidence type="ECO:0000313" key="4">
    <source>
        <dbReference type="Proteomes" id="UP000680865"/>
    </source>
</evidence>
<dbReference type="GO" id="GO:0016787">
    <property type="term" value="F:hydrolase activity"/>
    <property type="evidence" value="ECO:0007669"/>
    <property type="project" value="UniProtKB-KW"/>
</dbReference>
<sequence>MRAPGVPSNWPQPEGLPDPFGRSAAAPSGLPSRLRVGAVGIDTGLERLRLGASGELVPPKGNDRAGWYADGTAPGDVGPAVLAGHVDSKSGPAVFYRLREVVAGDRIEVIRGGATLSFTVTETAWYPKSAFPTARVYGPTPDRELRLITCGGVFDKSLRSYRDNLVIYAVAR</sequence>
<organism evidence="3 4">
    <name type="scientific">Winogradskya consettensis</name>
    <dbReference type="NCBI Taxonomy" id="113560"/>
    <lineage>
        <taxon>Bacteria</taxon>
        <taxon>Bacillati</taxon>
        <taxon>Actinomycetota</taxon>
        <taxon>Actinomycetes</taxon>
        <taxon>Micromonosporales</taxon>
        <taxon>Micromonosporaceae</taxon>
        <taxon>Winogradskya</taxon>
    </lineage>
</organism>
<evidence type="ECO:0000256" key="2">
    <source>
        <dbReference type="SAM" id="MobiDB-lite"/>
    </source>
</evidence>
<evidence type="ECO:0000256" key="1">
    <source>
        <dbReference type="ARBA" id="ARBA00022801"/>
    </source>
</evidence>
<dbReference type="EMBL" id="BOQP01000047">
    <property type="protein sequence ID" value="GIM81535.1"/>
    <property type="molecule type" value="Genomic_DNA"/>
</dbReference>
<dbReference type="InterPro" id="IPR042001">
    <property type="entry name" value="Sortase_F"/>
</dbReference>
<proteinExistence type="predicted"/>
<dbReference type="CDD" id="cd05829">
    <property type="entry name" value="Sortase_F"/>
    <property type="match status" value="1"/>
</dbReference>
<gene>
    <name evidence="3" type="ORF">Aco04nite_77100</name>
</gene>
<dbReference type="SUPFAM" id="SSF63817">
    <property type="entry name" value="Sortase"/>
    <property type="match status" value="1"/>
</dbReference>
<dbReference type="AlphaFoldDB" id="A0A919T0T7"/>
<evidence type="ECO:0000313" key="3">
    <source>
        <dbReference type="EMBL" id="GIM81535.1"/>
    </source>
</evidence>
<dbReference type="Gene3D" id="2.40.260.10">
    <property type="entry name" value="Sortase"/>
    <property type="match status" value="1"/>
</dbReference>
<dbReference type="Proteomes" id="UP000680865">
    <property type="component" value="Unassembled WGS sequence"/>
</dbReference>
<keyword evidence="4" id="KW-1185">Reference proteome</keyword>